<comment type="caution">
    <text evidence="2">The sequence shown here is derived from an EMBL/GenBank/DDBJ whole genome shotgun (WGS) entry which is preliminary data.</text>
</comment>
<evidence type="ECO:0000313" key="3">
    <source>
        <dbReference type="Proteomes" id="UP001207582"/>
    </source>
</evidence>
<dbReference type="EMBL" id="JAPDOG010000027">
    <property type="protein sequence ID" value="MCW3783911.1"/>
    <property type="molecule type" value="Genomic_DNA"/>
</dbReference>
<dbReference type="Proteomes" id="UP001207582">
    <property type="component" value="Unassembled WGS sequence"/>
</dbReference>
<dbReference type="RefSeq" id="WP_264773290.1">
    <property type="nucleotide sequence ID" value="NZ_JAPDOG010000027.1"/>
</dbReference>
<sequence>MDQAARPDDRRYAVMTDSHRVFDGSVLARKAPDCSKADGFWTEDAPDEVWIMDRATAEDIRSRLHLNNPRIVRAEKAIGLITAQRDALRAAAAPVAAQDAPDGDPRDDPAP</sequence>
<reference evidence="2 3" key="1">
    <citation type="submission" date="2022-10" db="EMBL/GenBank/DDBJ databases">
        <title>Defluviimonas sp. CAU 1641 isolated from mud.</title>
        <authorList>
            <person name="Kim W."/>
        </authorList>
    </citation>
    <scope>NUCLEOTIDE SEQUENCE [LARGE SCALE GENOMIC DNA]</scope>
    <source>
        <strain evidence="2 3">CAU 1641</strain>
    </source>
</reference>
<accession>A0ABT3J8C1</accession>
<protein>
    <submittedName>
        <fullName evidence="2">Uncharacterized protein</fullName>
    </submittedName>
</protein>
<proteinExistence type="predicted"/>
<evidence type="ECO:0000256" key="1">
    <source>
        <dbReference type="SAM" id="MobiDB-lite"/>
    </source>
</evidence>
<name>A0ABT3J8C1_9RHOB</name>
<feature type="region of interest" description="Disordered" evidence="1">
    <location>
        <begin position="92"/>
        <end position="111"/>
    </location>
</feature>
<keyword evidence="3" id="KW-1185">Reference proteome</keyword>
<gene>
    <name evidence="2" type="ORF">OM960_20465</name>
</gene>
<evidence type="ECO:0000313" key="2">
    <source>
        <dbReference type="EMBL" id="MCW3783911.1"/>
    </source>
</evidence>
<organism evidence="2 3">
    <name type="scientific">Defluviimonas salinarum</name>
    <dbReference type="NCBI Taxonomy" id="2992147"/>
    <lineage>
        <taxon>Bacteria</taxon>
        <taxon>Pseudomonadati</taxon>
        <taxon>Pseudomonadota</taxon>
        <taxon>Alphaproteobacteria</taxon>
        <taxon>Rhodobacterales</taxon>
        <taxon>Paracoccaceae</taxon>
        <taxon>Albidovulum</taxon>
    </lineage>
</organism>